<keyword evidence="1" id="KW-0732">Signal</keyword>
<sequence>MKRLLYITCFLLLVFFAAAKNVQKVHIHNNQHLSGSHILGNDQSVSQNDLAVFADINDESYSEDIEDIDLGDYGFDHFAFLDSNAVFSFIFSQQSYKSASYANGSHQIVHAATIPLYILFHSMIIPSAN</sequence>
<protein>
    <submittedName>
        <fullName evidence="2">Uncharacterized protein</fullName>
    </submittedName>
</protein>
<gene>
    <name evidence="2" type="ORF">SAMN05444388_102402</name>
</gene>
<proteinExistence type="predicted"/>
<dbReference type="AlphaFoldDB" id="A0A1M5J7S2"/>
<evidence type="ECO:0000313" key="3">
    <source>
        <dbReference type="Proteomes" id="UP000184112"/>
    </source>
</evidence>
<reference evidence="2 3" key="1">
    <citation type="submission" date="2016-11" db="EMBL/GenBank/DDBJ databases">
        <authorList>
            <person name="Jaros S."/>
            <person name="Januszkiewicz K."/>
            <person name="Wedrychowicz H."/>
        </authorList>
    </citation>
    <scope>NUCLEOTIDE SEQUENCE [LARGE SCALE GENOMIC DNA]</scope>
    <source>
        <strain evidence="2 3">DSM 6792</strain>
    </source>
</reference>
<dbReference type="EMBL" id="FQWH01000002">
    <property type="protein sequence ID" value="SHG36073.1"/>
    <property type="molecule type" value="Genomic_DNA"/>
</dbReference>
<evidence type="ECO:0000313" key="2">
    <source>
        <dbReference type="EMBL" id="SHG36073.1"/>
    </source>
</evidence>
<evidence type="ECO:0000256" key="1">
    <source>
        <dbReference type="SAM" id="SignalP"/>
    </source>
</evidence>
<feature type="chain" id="PRO_5013268486" evidence="1">
    <location>
        <begin position="20"/>
        <end position="129"/>
    </location>
</feature>
<name>A0A1M5J7S2_FLAJO</name>
<dbReference type="Proteomes" id="UP000184112">
    <property type="component" value="Unassembled WGS sequence"/>
</dbReference>
<organism evidence="2 3">
    <name type="scientific">Flavobacterium johnsoniae</name>
    <name type="common">Cytophaga johnsonae</name>
    <dbReference type="NCBI Taxonomy" id="986"/>
    <lineage>
        <taxon>Bacteria</taxon>
        <taxon>Pseudomonadati</taxon>
        <taxon>Bacteroidota</taxon>
        <taxon>Flavobacteriia</taxon>
        <taxon>Flavobacteriales</taxon>
        <taxon>Flavobacteriaceae</taxon>
        <taxon>Flavobacterium</taxon>
    </lineage>
</organism>
<feature type="signal peptide" evidence="1">
    <location>
        <begin position="1"/>
        <end position="19"/>
    </location>
</feature>
<accession>A0A1M5J7S2</accession>
<dbReference type="RefSeq" id="WP_073408636.1">
    <property type="nucleotide sequence ID" value="NZ_FQWH01000002.1"/>
</dbReference>